<dbReference type="Proteomes" id="UP001597327">
    <property type="component" value="Unassembled WGS sequence"/>
</dbReference>
<protein>
    <submittedName>
        <fullName evidence="2">Phosphatidylglycerophosphatase</fullName>
    </submittedName>
</protein>
<gene>
    <name evidence="2" type="ORF">ACFSC7_00070</name>
</gene>
<feature type="transmembrane region" description="Helical" evidence="1">
    <location>
        <begin position="12"/>
        <end position="31"/>
    </location>
</feature>
<reference evidence="3" key="1">
    <citation type="journal article" date="2019" name="Int. J. Syst. Evol. Microbiol.">
        <title>The Global Catalogue of Microorganisms (GCM) 10K type strain sequencing project: providing services to taxonomists for standard genome sequencing and annotation.</title>
        <authorList>
            <consortium name="The Broad Institute Genomics Platform"/>
            <consortium name="The Broad Institute Genome Sequencing Center for Infectious Disease"/>
            <person name="Wu L."/>
            <person name="Ma J."/>
        </authorList>
    </citation>
    <scope>NUCLEOTIDE SEQUENCE [LARGE SCALE GENOMIC DNA]</scope>
    <source>
        <strain evidence="3">JCM 3369</strain>
    </source>
</reference>
<keyword evidence="3" id="KW-1185">Reference proteome</keyword>
<feature type="transmembrane region" description="Helical" evidence="1">
    <location>
        <begin position="43"/>
        <end position="64"/>
    </location>
</feature>
<keyword evidence="1" id="KW-1133">Transmembrane helix</keyword>
<evidence type="ECO:0000256" key="1">
    <source>
        <dbReference type="SAM" id="Phobius"/>
    </source>
</evidence>
<dbReference type="RefSeq" id="WP_149894270.1">
    <property type="nucleotide sequence ID" value="NZ_JBHUFA010000001.1"/>
</dbReference>
<sequence>MFAFFQNGSAVWIDLLTLAGLLNPLSLLIGAWMGWRADQAAKLAIAGFAGAVLSLLLETAWWTVGLPLPIPHQAGALAMFPFRFAGAFVAALIAYGLARRRKA</sequence>
<feature type="transmembrane region" description="Helical" evidence="1">
    <location>
        <begin position="76"/>
        <end position="98"/>
    </location>
</feature>
<evidence type="ECO:0000313" key="2">
    <source>
        <dbReference type="EMBL" id="MFD1693900.1"/>
    </source>
</evidence>
<keyword evidence="1" id="KW-0812">Transmembrane</keyword>
<accession>A0ABW4JP87</accession>
<organism evidence="2 3">
    <name type="scientific">Roseibium aestuarii</name>
    <dbReference type="NCBI Taxonomy" id="2600299"/>
    <lineage>
        <taxon>Bacteria</taxon>
        <taxon>Pseudomonadati</taxon>
        <taxon>Pseudomonadota</taxon>
        <taxon>Alphaproteobacteria</taxon>
        <taxon>Hyphomicrobiales</taxon>
        <taxon>Stappiaceae</taxon>
        <taxon>Roseibium</taxon>
    </lineage>
</organism>
<proteinExistence type="predicted"/>
<comment type="caution">
    <text evidence="2">The sequence shown here is derived from an EMBL/GenBank/DDBJ whole genome shotgun (WGS) entry which is preliminary data.</text>
</comment>
<name>A0ABW4JP87_9HYPH</name>
<keyword evidence="1" id="KW-0472">Membrane</keyword>
<dbReference type="EMBL" id="JBHUFA010000001">
    <property type="protein sequence ID" value="MFD1693900.1"/>
    <property type="molecule type" value="Genomic_DNA"/>
</dbReference>
<evidence type="ECO:0000313" key="3">
    <source>
        <dbReference type="Proteomes" id="UP001597327"/>
    </source>
</evidence>